<dbReference type="AlphaFoldDB" id="A0A840TI71"/>
<dbReference type="EMBL" id="JACHGF010000001">
    <property type="protein sequence ID" value="MBB5282645.1"/>
    <property type="molecule type" value="Genomic_DNA"/>
</dbReference>
<dbReference type="Proteomes" id="UP000557307">
    <property type="component" value="Unassembled WGS sequence"/>
</dbReference>
<keyword evidence="1" id="KW-0472">Membrane</keyword>
<proteinExistence type="predicted"/>
<accession>A0A840TI71</accession>
<protein>
    <submittedName>
        <fullName evidence="2">Uncharacterized protein</fullName>
    </submittedName>
</protein>
<evidence type="ECO:0000256" key="1">
    <source>
        <dbReference type="SAM" id="Phobius"/>
    </source>
</evidence>
<dbReference type="InterPro" id="IPR029058">
    <property type="entry name" value="AB_hydrolase_fold"/>
</dbReference>
<keyword evidence="3" id="KW-1185">Reference proteome</keyword>
<feature type="transmembrane region" description="Helical" evidence="1">
    <location>
        <begin position="151"/>
        <end position="172"/>
    </location>
</feature>
<keyword evidence="1" id="KW-0812">Transmembrane</keyword>
<keyword evidence="1" id="KW-1133">Transmembrane helix</keyword>
<sequence>MARNQDIKRQAVVIIHGIGEQRPMDTLRSFVEGLTFWIKKEEPQAERPRYWSRPDGISEIYETHRITMEQFQMNPKTDFYEFYWAHHMRNTSFAHLVPWVWKLITTRLSQVPPRLKPIFYTLWATLVAMVVLGGVIYTYHAAIWAYVEAEWPSLLGIIAVVLAVVRVLYGLVKVPFSSLVLNTAGDAARYFNPMPSNIEERSTIRREGITFLRKLHDRKTKPYDRIVVVGHSLGSVVAYDMIRLLWHEMHERFTPGADVDHDVFEEMDKISRGDEPLGNINDFQQLQYRCWKQYRQNGNPWLISDFITVAGAIAHADVYLLNSKPFQALVKQKEFPICPPVMEGRDKTLFFDRLTAEVDVNGKKEKRTVRFLNHAAPFALTRWTNIYFSSDYVGSDGQRIFGKGVRDIKVDRRGLWFLPSGHTNYWDAIKDNQALSDIATAMGFKQAK</sequence>
<dbReference type="RefSeq" id="WP_184171131.1">
    <property type="nucleotide sequence ID" value="NZ_JACHGF010000001.1"/>
</dbReference>
<evidence type="ECO:0000313" key="2">
    <source>
        <dbReference type="EMBL" id="MBB5282645.1"/>
    </source>
</evidence>
<dbReference type="SUPFAM" id="SSF53474">
    <property type="entry name" value="alpha/beta-Hydrolases"/>
    <property type="match status" value="1"/>
</dbReference>
<gene>
    <name evidence="2" type="ORF">HNQ92_000766</name>
</gene>
<reference evidence="2 3" key="1">
    <citation type="submission" date="2020-08" db="EMBL/GenBank/DDBJ databases">
        <title>Genomic Encyclopedia of Type Strains, Phase IV (KMG-IV): sequencing the most valuable type-strain genomes for metagenomic binning, comparative biology and taxonomic classification.</title>
        <authorList>
            <person name="Goeker M."/>
        </authorList>
    </citation>
    <scope>NUCLEOTIDE SEQUENCE [LARGE SCALE GENOMIC DNA]</scope>
    <source>
        <strain evidence="2 3">DSM 105074</strain>
    </source>
</reference>
<organism evidence="2 3">
    <name type="scientific">Rhabdobacter roseus</name>
    <dbReference type="NCBI Taxonomy" id="1655419"/>
    <lineage>
        <taxon>Bacteria</taxon>
        <taxon>Pseudomonadati</taxon>
        <taxon>Bacteroidota</taxon>
        <taxon>Cytophagia</taxon>
        <taxon>Cytophagales</taxon>
        <taxon>Cytophagaceae</taxon>
        <taxon>Rhabdobacter</taxon>
    </lineage>
</organism>
<evidence type="ECO:0000313" key="3">
    <source>
        <dbReference type="Proteomes" id="UP000557307"/>
    </source>
</evidence>
<name>A0A840TI71_9BACT</name>
<feature type="transmembrane region" description="Helical" evidence="1">
    <location>
        <begin position="117"/>
        <end position="139"/>
    </location>
</feature>
<comment type="caution">
    <text evidence="2">The sequence shown here is derived from an EMBL/GenBank/DDBJ whole genome shotgun (WGS) entry which is preliminary data.</text>
</comment>